<dbReference type="PANTHER" id="PTHR43976">
    <property type="entry name" value="SHORT CHAIN DEHYDROGENASE"/>
    <property type="match status" value="1"/>
</dbReference>
<dbReference type="PRINTS" id="PR00081">
    <property type="entry name" value="GDHRDH"/>
</dbReference>
<evidence type="ECO:0000256" key="2">
    <source>
        <dbReference type="ARBA" id="ARBA00023002"/>
    </source>
</evidence>
<reference evidence="4 5" key="1">
    <citation type="journal article" date="2015" name="Sci. Rep.">
        <title>Chromosome-level genome map provides insights into diverse defense mechanisms in the medicinal fungus Ganoderma sinense.</title>
        <authorList>
            <person name="Zhu Y."/>
            <person name="Xu J."/>
            <person name="Sun C."/>
            <person name="Zhou S."/>
            <person name="Xu H."/>
            <person name="Nelson D.R."/>
            <person name="Qian J."/>
            <person name="Song J."/>
            <person name="Luo H."/>
            <person name="Xiang L."/>
            <person name="Li Y."/>
            <person name="Xu Z."/>
            <person name="Ji A."/>
            <person name="Wang L."/>
            <person name="Lu S."/>
            <person name="Hayward A."/>
            <person name="Sun W."/>
            <person name="Li X."/>
            <person name="Schwartz D.C."/>
            <person name="Wang Y."/>
            <person name="Chen S."/>
        </authorList>
    </citation>
    <scope>NUCLEOTIDE SEQUENCE [LARGE SCALE GENOMIC DNA]</scope>
    <source>
        <strain evidence="4 5">ZZ0214-1</strain>
    </source>
</reference>
<dbReference type="Gene3D" id="3.40.50.720">
    <property type="entry name" value="NAD(P)-binding Rossmann-like Domain"/>
    <property type="match status" value="1"/>
</dbReference>
<evidence type="ECO:0000256" key="3">
    <source>
        <dbReference type="RuleBase" id="RU000363"/>
    </source>
</evidence>
<dbReference type="InterPro" id="IPR036291">
    <property type="entry name" value="NAD(P)-bd_dom_sf"/>
</dbReference>
<comment type="similarity">
    <text evidence="1 3">Belongs to the short-chain dehydrogenases/reductases (SDR) family.</text>
</comment>
<evidence type="ECO:0000313" key="4">
    <source>
        <dbReference type="EMBL" id="PIL33195.1"/>
    </source>
</evidence>
<dbReference type="InterPro" id="IPR002347">
    <property type="entry name" value="SDR_fam"/>
</dbReference>
<evidence type="ECO:0000256" key="1">
    <source>
        <dbReference type="ARBA" id="ARBA00006484"/>
    </source>
</evidence>
<comment type="caution">
    <text evidence="4">The sequence shown here is derived from an EMBL/GenBank/DDBJ whole genome shotgun (WGS) entry which is preliminary data.</text>
</comment>
<dbReference type="Pfam" id="PF00106">
    <property type="entry name" value="adh_short"/>
    <property type="match status" value="1"/>
</dbReference>
<accession>A0A2G8SHE3</accession>
<evidence type="ECO:0000313" key="5">
    <source>
        <dbReference type="Proteomes" id="UP000230002"/>
    </source>
</evidence>
<dbReference type="CDD" id="cd05374">
    <property type="entry name" value="17beta-HSD-like_SDR_c"/>
    <property type="match status" value="1"/>
</dbReference>
<organism evidence="4 5">
    <name type="scientific">Ganoderma sinense ZZ0214-1</name>
    <dbReference type="NCBI Taxonomy" id="1077348"/>
    <lineage>
        <taxon>Eukaryota</taxon>
        <taxon>Fungi</taxon>
        <taxon>Dikarya</taxon>
        <taxon>Basidiomycota</taxon>
        <taxon>Agaricomycotina</taxon>
        <taxon>Agaricomycetes</taxon>
        <taxon>Polyporales</taxon>
        <taxon>Polyporaceae</taxon>
        <taxon>Ganoderma</taxon>
    </lineage>
</organism>
<dbReference type="STRING" id="1077348.A0A2G8SHE3"/>
<dbReference type="PANTHER" id="PTHR43976:SF16">
    <property type="entry name" value="SHORT-CHAIN DEHYDROGENASE_REDUCTASE FAMILY PROTEIN"/>
    <property type="match status" value="1"/>
</dbReference>
<keyword evidence="5" id="KW-1185">Reference proteome</keyword>
<dbReference type="PRINTS" id="PR00080">
    <property type="entry name" value="SDRFAMILY"/>
</dbReference>
<name>A0A2G8SHE3_9APHY</name>
<dbReference type="OrthoDB" id="1274115at2759"/>
<sequence>MSSSARHNLHNTRVWFITGSNQGLGRALLEAVLASGERAVATTRKPEALSELSQQYPSTQLLVAPLDVTNEEQIKAAFKATKEHFRRLDVVVNNAGYGIQGEIEGTPEAEARKIVETLFWGAVYVTKEAIPLLRDLNPPGHGGRILNITSVGGYIGNATRAYYCAGKFALEGFTEAFTKEMVPEWNIRGVIIQPGGFRTEWGRSSMVALPLPAQYDRPDAPSVKFRKLLEQSPFIGDPSKAALAIMQIASLRDPPLRVQLGTDAVLSVRQKALKTVADTEKYEELAHSTNADGVDSVRVLEMIREGTQADKH</sequence>
<dbReference type="SUPFAM" id="SSF51735">
    <property type="entry name" value="NAD(P)-binding Rossmann-fold domains"/>
    <property type="match status" value="1"/>
</dbReference>
<dbReference type="AlphaFoldDB" id="A0A2G8SHE3"/>
<keyword evidence="2" id="KW-0560">Oxidoreductase</keyword>
<dbReference type="InterPro" id="IPR051911">
    <property type="entry name" value="SDR_oxidoreductase"/>
</dbReference>
<dbReference type="GO" id="GO:0016491">
    <property type="term" value="F:oxidoreductase activity"/>
    <property type="evidence" value="ECO:0007669"/>
    <property type="project" value="UniProtKB-KW"/>
</dbReference>
<proteinExistence type="inferred from homology"/>
<protein>
    <submittedName>
        <fullName evidence="4">Uncharacterized protein</fullName>
    </submittedName>
</protein>
<dbReference type="Proteomes" id="UP000230002">
    <property type="component" value="Unassembled WGS sequence"/>
</dbReference>
<gene>
    <name evidence="4" type="ORF">GSI_04645</name>
</gene>
<dbReference type="EMBL" id="AYKW01000008">
    <property type="protein sequence ID" value="PIL33195.1"/>
    <property type="molecule type" value="Genomic_DNA"/>
</dbReference>